<keyword evidence="3" id="KW-1185">Reference proteome</keyword>
<feature type="transmembrane region" description="Helical" evidence="1">
    <location>
        <begin position="83"/>
        <end position="106"/>
    </location>
</feature>
<evidence type="ECO:0000313" key="2">
    <source>
        <dbReference type="EMBL" id="CAD7628266.1"/>
    </source>
</evidence>
<dbReference type="EMBL" id="CAJPIZ010005532">
    <property type="protein sequence ID" value="CAG2108696.1"/>
    <property type="molecule type" value="Genomic_DNA"/>
</dbReference>
<dbReference type="Proteomes" id="UP000759131">
    <property type="component" value="Unassembled WGS sequence"/>
</dbReference>
<organism evidence="2">
    <name type="scientific">Medioppia subpectinata</name>
    <dbReference type="NCBI Taxonomy" id="1979941"/>
    <lineage>
        <taxon>Eukaryota</taxon>
        <taxon>Metazoa</taxon>
        <taxon>Ecdysozoa</taxon>
        <taxon>Arthropoda</taxon>
        <taxon>Chelicerata</taxon>
        <taxon>Arachnida</taxon>
        <taxon>Acari</taxon>
        <taxon>Acariformes</taxon>
        <taxon>Sarcoptiformes</taxon>
        <taxon>Oribatida</taxon>
        <taxon>Brachypylina</taxon>
        <taxon>Oppioidea</taxon>
        <taxon>Oppiidae</taxon>
        <taxon>Medioppia</taxon>
    </lineage>
</organism>
<name>A0A7R9KSG6_9ACAR</name>
<evidence type="ECO:0000256" key="1">
    <source>
        <dbReference type="SAM" id="Phobius"/>
    </source>
</evidence>
<keyword evidence="1" id="KW-0812">Transmembrane</keyword>
<sequence>MESITYIEDPDFIELIRDTSSLQSFHSTPSPTTLPAFNPWICRIFLKYLVISYTSLWIVCIIVETLIVGFAMRNTEMNITLKFLIMIKIGIFVMELLLLSVNISLIGHYIGFSAPVGQSCLYCPPMKIMAHLTIFNWIIFRLLFNIRTRVLLESALTVLAIHVV</sequence>
<accession>A0A7R9KSG6</accession>
<feature type="transmembrane region" description="Helical" evidence="1">
    <location>
        <begin position="48"/>
        <end position="71"/>
    </location>
</feature>
<reference evidence="2" key="1">
    <citation type="submission" date="2020-11" db="EMBL/GenBank/DDBJ databases">
        <authorList>
            <person name="Tran Van P."/>
        </authorList>
    </citation>
    <scope>NUCLEOTIDE SEQUENCE</scope>
</reference>
<dbReference type="OrthoDB" id="6535384at2759"/>
<dbReference type="EMBL" id="OC860107">
    <property type="protein sequence ID" value="CAD7628266.1"/>
    <property type="molecule type" value="Genomic_DNA"/>
</dbReference>
<dbReference type="AlphaFoldDB" id="A0A7R9KSG6"/>
<gene>
    <name evidence="2" type="ORF">OSB1V03_LOCUS8688</name>
</gene>
<keyword evidence="1" id="KW-1133">Transmembrane helix</keyword>
<feature type="non-terminal residue" evidence="2">
    <location>
        <position position="164"/>
    </location>
</feature>
<evidence type="ECO:0000313" key="3">
    <source>
        <dbReference type="Proteomes" id="UP000759131"/>
    </source>
</evidence>
<feature type="transmembrane region" description="Helical" evidence="1">
    <location>
        <begin position="126"/>
        <end position="144"/>
    </location>
</feature>
<proteinExistence type="predicted"/>
<keyword evidence="1" id="KW-0472">Membrane</keyword>
<protein>
    <submittedName>
        <fullName evidence="2">Uncharacterized protein</fullName>
    </submittedName>
</protein>